<feature type="domain" description="Metallo-beta-lactamase" evidence="1">
    <location>
        <begin position="18"/>
        <end position="206"/>
    </location>
</feature>
<accession>A0A5C8PPX0</accession>
<evidence type="ECO:0000313" key="3">
    <source>
        <dbReference type="Proteomes" id="UP000321638"/>
    </source>
</evidence>
<dbReference type="SMART" id="SM00849">
    <property type="entry name" value="Lactamase_B"/>
    <property type="match status" value="1"/>
</dbReference>
<keyword evidence="2" id="KW-0378">Hydrolase</keyword>
<dbReference type="Gene3D" id="3.60.15.10">
    <property type="entry name" value="Ribonuclease Z/Hydroxyacylglutathione hydrolase-like"/>
    <property type="match status" value="1"/>
</dbReference>
<sequence>MQLRFIGCGDAFGSGGRFNTCFQVMSPSATVLIDCGASSMVALRKWGVDPNTIDAVFITHLHGDHFGGLPFLILDAQLVSRRTRPLTIAGPPGLRARLAQAMEVFFPGSSGIAQKFTLDVVELAPDAAATVGVVSVLPMQVKHPCDAPPLALRLTIDGRSVAYTGDTEWTEALVPVAQDVDLFIAEAYFHDRKVRFHLDLDTVLAHMDVLRPRRMILTHMSPDMLGRDLAGRFEVAEDGMVVEV</sequence>
<proteinExistence type="predicted"/>
<keyword evidence="3" id="KW-1185">Reference proteome</keyword>
<evidence type="ECO:0000313" key="2">
    <source>
        <dbReference type="EMBL" id="TXL76770.1"/>
    </source>
</evidence>
<dbReference type="InterPro" id="IPR001279">
    <property type="entry name" value="Metallo-B-lactamas"/>
</dbReference>
<name>A0A5C8PPX0_9HYPH</name>
<dbReference type="Pfam" id="PF23023">
    <property type="entry name" value="Anti-Pycsar_Apyc1"/>
    <property type="match status" value="1"/>
</dbReference>
<protein>
    <submittedName>
        <fullName evidence="2">MBL fold metallo-hydrolase</fullName>
    </submittedName>
</protein>
<dbReference type="Proteomes" id="UP000321638">
    <property type="component" value="Unassembled WGS sequence"/>
</dbReference>
<dbReference type="EMBL" id="VDUZ01000010">
    <property type="protein sequence ID" value="TXL76770.1"/>
    <property type="molecule type" value="Genomic_DNA"/>
</dbReference>
<reference evidence="2 3" key="1">
    <citation type="submission" date="2019-06" db="EMBL/GenBank/DDBJ databases">
        <title>New taxonomy in bacterial strain CC-CFT640, isolated from vineyard.</title>
        <authorList>
            <person name="Lin S.-Y."/>
            <person name="Tsai C.-F."/>
            <person name="Young C.-C."/>
        </authorList>
    </citation>
    <scope>NUCLEOTIDE SEQUENCE [LARGE SCALE GENOMIC DNA]</scope>
    <source>
        <strain evidence="2 3">CC-CFT640</strain>
    </source>
</reference>
<organism evidence="2 3">
    <name type="scientific">Vineibacter terrae</name>
    <dbReference type="NCBI Taxonomy" id="2586908"/>
    <lineage>
        <taxon>Bacteria</taxon>
        <taxon>Pseudomonadati</taxon>
        <taxon>Pseudomonadota</taxon>
        <taxon>Alphaproteobacteria</taxon>
        <taxon>Hyphomicrobiales</taxon>
        <taxon>Vineibacter</taxon>
    </lineage>
</organism>
<dbReference type="InterPro" id="IPR036866">
    <property type="entry name" value="RibonucZ/Hydroxyglut_hydro"/>
</dbReference>
<dbReference type="RefSeq" id="WP_147847034.1">
    <property type="nucleotide sequence ID" value="NZ_VDUZ01000010.1"/>
</dbReference>
<dbReference type="PANTHER" id="PTHR46018:SF7">
    <property type="entry name" value="RIBONUCLEASE Z"/>
    <property type="match status" value="1"/>
</dbReference>
<dbReference type="CDD" id="cd07740">
    <property type="entry name" value="metallo-hydrolase-like_MBL-fold"/>
    <property type="match status" value="1"/>
</dbReference>
<dbReference type="AlphaFoldDB" id="A0A5C8PPX0"/>
<evidence type="ECO:0000259" key="1">
    <source>
        <dbReference type="SMART" id="SM00849"/>
    </source>
</evidence>
<dbReference type="PANTHER" id="PTHR46018">
    <property type="entry name" value="ZINC PHOSPHODIESTERASE ELAC PROTEIN 1"/>
    <property type="match status" value="1"/>
</dbReference>
<dbReference type="GO" id="GO:0042781">
    <property type="term" value="F:3'-tRNA processing endoribonuclease activity"/>
    <property type="evidence" value="ECO:0007669"/>
    <property type="project" value="TreeGrafter"/>
</dbReference>
<dbReference type="SUPFAM" id="SSF56281">
    <property type="entry name" value="Metallo-hydrolase/oxidoreductase"/>
    <property type="match status" value="1"/>
</dbReference>
<gene>
    <name evidence="2" type="ORF">FHP25_11310</name>
</gene>
<dbReference type="OrthoDB" id="9800940at2"/>
<comment type="caution">
    <text evidence="2">The sequence shown here is derived from an EMBL/GenBank/DDBJ whole genome shotgun (WGS) entry which is preliminary data.</text>
</comment>